<dbReference type="AlphaFoldDB" id="B7KCI8"/>
<dbReference type="Gene3D" id="3.40.50.300">
    <property type="entry name" value="P-loop containing nucleotide triphosphate hydrolases"/>
    <property type="match status" value="1"/>
</dbReference>
<sequence>MLKDLRIQNYRGFEDFYIDGLARVNLIVGDNNIGKTSFLEAIYLLVNQDEYKRLLEVIYNHDDLIEERNLGMPYQPNIYGIYRIDNLFYGYRLELGKEITIISEKDLSIKIIFRVKNLTKYDLFASEIGELEIFYIKNNNREKPHSLIIQEGGFLQIPDFTSFKNLKNNIFLSNKRLKTEDLASFWAEITLTPKEEKIINSLQIIEPDVERINFTSNPASKVQVIVKIKKYNYPIPLSSMGDGMRQILTLTMAAVNSENGVLLVDEIETGIHYKAQVDMWRLLMETAQELNIQIFATTHSWDCICAFQEALEEREDQSIGKLFRIDNKYGKLRSVEYTPDEIAVAVRQSIEVR</sequence>
<protein>
    <recommendedName>
        <fullName evidence="1">ATPase AAA-type core domain-containing protein</fullName>
    </recommendedName>
</protein>
<dbReference type="HOGENOM" id="CLU_063816_1_0_3"/>
<dbReference type="STRING" id="65393.PCC7424_1861"/>
<dbReference type="RefSeq" id="WP_012599236.1">
    <property type="nucleotide sequence ID" value="NC_011729.1"/>
</dbReference>
<dbReference type="eggNOG" id="COG1106">
    <property type="taxonomic scope" value="Bacteria"/>
</dbReference>
<gene>
    <name evidence="2" type="ordered locus">PCC7424_1861</name>
</gene>
<dbReference type="InterPro" id="IPR027417">
    <property type="entry name" value="P-loop_NTPase"/>
</dbReference>
<dbReference type="Pfam" id="PF13304">
    <property type="entry name" value="AAA_21"/>
    <property type="match status" value="1"/>
</dbReference>
<evidence type="ECO:0000259" key="1">
    <source>
        <dbReference type="Pfam" id="PF13304"/>
    </source>
</evidence>
<feature type="domain" description="ATPase AAA-type core" evidence="1">
    <location>
        <begin position="24"/>
        <end position="300"/>
    </location>
</feature>
<dbReference type="OrthoDB" id="9801813at2"/>
<dbReference type="Proteomes" id="UP000002384">
    <property type="component" value="Chromosome"/>
</dbReference>
<dbReference type="InterPro" id="IPR051396">
    <property type="entry name" value="Bact_Antivir_Def_Nuclease"/>
</dbReference>
<reference evidence="3" key="1">
    <citation type="journal article" date="2011" name="MBio">
        <title>Novel metabolic attributes of the genus Cyanothece, comprising a group of unicellular nitrogen-fixing Cyanobacteria.</title>
        <authorList>
            <person name="Bandyopadhyay A."/>
            <person name="Elvitigala T."/>
            <person name="Welsh E."/>
            <person name="Stockel J."/>
            <person name="Liberton M."/>
            <person name="Min H."/>
            <person name="Sherman L.A."/>
            <person name="Pakrasi H.B."/>
        </authorList>
    </citation>
    <scope>NUCLEOTIDE SEQUENCE [LARGE SCALE GENOMIC DNA]</scope>
    <source>
        <strain evidence="3">PCC 7424</strain>
    </source>
</reference>
<evidence type="ECO:0000313" key="2">
    <source>
        <dbReference type="EMBL" id="ACK70293.1"/>
    </source>
</evidence>
<dbReference type="InterPro" id="IPR003959">
    <property type="entry name" value="ATPase_AAA_core"/>
</dbReference>
<name>B7KCI8_GLOC7</name>
<dbReference type="SUPFAM" id="SSF52540">
    <property type="entry name" value="P-loop containing nucleoside triphosphate hydrolases"/>
    <property type="match status" value="1"/>
</dbReference>
<dbReference type="EMBL" id="CP001291">
    <property type="protein sequence ID" value="ACK70293.1"/>
    <property type="molecule type" value="Genomic_DNA"/>
</dbReference>
<dbReference type="GO" id="GO:0016887">
    <property type="term" value="F:ATP hydrolysis activity"/>
    <property type="evidence" value="ECO:0007669"/>
    <property type="project" value="InterPro"/>
</dbReference>
<dbReference type="PANTHER" id="PTHR43581">
    <property type="entry name" value="ATP/GTP PHOSPHATASE"/>
    <property type="match status" value="1"/>
</dbReference>
<proteinExistence type="predicted"/>
<accession>B7KCI8</accession>
<dbReference type="KEGG" id="cyc:PCC7424_1861"/>
<keyword evidence="3" id="KW-1185">Reference proteome</keyword>
<dbReference type="PANTHER" id="PTHR43581:SF4">
    <property type="entry name" value="ATP_GTP PHOSPHATASE"/>
    <property type="match status" value="1"/>
</dbReference>
<dbReference type="GO" id="GO:0005524">
    <property type="term" value="F:ATP binding"/>
    <property type="evidence" value="ECO:0007669"/>
    <property type="project" value="InterPro"/>
</dbReference>
<evidence type="ECO:0000313" key="3">
    <source>
        <dbReference type="Proteomes" id="UP000002384"/>
    </source>
</evidence>
<organism evidence="2 3">
    <name type="scientific">Gloeothece citriformis (strain PCC 7424)</name>
    <name type="common">Cyanothece sp. (strain PCC 7424)</name>
    <dbReference type="NCBI Taxonomy" id="65393"/>
    <lineage>
        <taxon>Bacteria</taxon>
        <taxon>Bacillati</taxon>
        <taxon>Cyanobacteriota</taxon>
        <taxon>Cyanophyceae</taxon>
        <taxon>Oscillatoriophycideae</taxon>
        <taxon>Chroococcales</taxon>
        <taxon>Aphanothecaceae</taxon>
        <taxon>Gloeothece</taxon>
        <taxon>Gloeothece citriformis</taxon>
    </lineage>
</organism>